<comment type="caution">
    <text evidence="1">The sequence shown here is derived from an EMBL/GenBank/DDBJ whole genome shotgun (WGS) entry which is preliminary data.</text>
</comment>
<organism evidence="1 2">
    <name type="scientific">Sphingomonas turrisvirgatae</name>
    <dbReference type="NCBI Taxonomy" id="1888892"/>
    <lineage>
        <taxon>Bacteria</taxon>
        <taxon>Pseudomonadati</taxon>
        <taxon>Pseudomonadota</taxon>
        <taxon>Alphaproteobacteria</taxon>
        <taxon>Sphingomonadales</taxon>
        <taxon>Sphingomonadaceae</taxon>
        <taxon>Sphingomonas</taxon>
    </lineage>
</organism>
<dbReference type="InterPro" id="IPR026350">
    <property type="entry name" value="GxxExxY"/>
</dbReference>
<accession>A0A1E3LRL7</accession>
<proteinExistence type="predicted"/>
<dbReference type="NCBIfam" id="TIGR04256">
    <property type="entry name" value="GxxExxY"/>
    <property type="match status" value="1"/>
</dbReference>
<dbReference type="Proteomes" id="UP000094487">
    <property type="component" value="Unassembled WGS sequence"/>
</dbReference>
<name>A0A1E3LRL7_9SPHN</name>
<dbReference type="OrthoDB" id="9806869at2"/>
<reference evidence="1 2" key="1">
    <citation type="submission" date="2016-08" db="EMBL/GenBank/DDBJ databases">
        <title>Draft genome of the agarase producing Sphingomonas sp. MCT13.</title>
        <authorList>
            <person name="D'Andrea M.M."/>
            <person name="Rossolini G.M."/>
            <person name="Thaller M.C."/>
        </authorList>
    </citation>
    <scope>NUCLEOTIDE SEQUENCE [LARGE SCALE GENOMIC DNA]</scope>
    <source>
        <strain evidence="1 2">MCT13</strain>
    </source>
</reference>
<dbReference type="STRING" id="1888892.BFL28_06550"/>
<sequence>MDELEAAAADVIDAALLLHRQLGPGLLESVYEAVLAAELRRRGHSVIRQQPIDFTFNGMQFDGAFKVDLIVGPGLIVEIKSVERVGGVHVKQLLTYLRLMEQPLGLLVNFGGETLKEGVRRVINSHNGFAS</sequence>
<dbReference type="EMBL" id="MDDS01000075">
    <property type="protein sequence ID" value="ODP36344.1"/>
    <property type="molecule type" value="Genomic_DNA"/>
</dbReference>
<protein>
    <submittedName>
        <fullName evidence="1">Fe3+ hydroxamate ABC transporter substrate-binding protein</fullName>
    </submittedName>
</protein>
<dbReference type="RefSeq" id="WP_069321912.1">
    <property type="nucleotide sequence ID" value="NZ_MDDS01000075.1"/>
</dbReference>
<gene>
    <name evidence="1" type="ORF">BFL28_06550</name>
</gene>
<dbReference type="AlphaFoldDB" id="A0A1E3LRL7"/>
<evidence type="ECO:0000313" key="2">
    <source>
        <dbReference type="Proteomes" id="UP000094487"/>
    </source>
</evidence>
<dbReference type="Pfam" id="PF13366">
    <property type="entry name" value="PDDEXK_3"/>
    <property type="match status" value="1"/>
</dbReference>
<keyword evidence="2" id="KW-1185">Reference proteome</keyword>
<evidence type="ECO:0000313" key="1">
    <source>
        <dbReference type="EMBL" id="ODP36344.1"/>
    </source>
</evidence>